<reference evidence="4" key="1">
    <citation type="submission" date="2025-08" db="UniProtKB">
        <authorList>
            <consortium name="RefSeq"/>
        </authorList>
    </citation>
    <scope>IDENTIFICATION</scope>
    <source>
        <tissue evidence="4">Gonad</tissue>
    </source>
</reference>
<name>A0A6P4Z607_BRABE</name>
<protein>
    <submittedName>
        <fullName evidence="4">Uncharacterized protein LOC109473763</fullName>
    </submittedName>
</protein>
<evidence type="ECO:0000313" key="3">
    <source>
        <dbReference type="Proteomes" id="UP000515135"/>
    </source>
</evidence>
<sequence length="619" mass="71660">MRSLECSQWVHALPGSKVARCTKCSALRSAVKQARWRRDKMKRASGDSPQIPAKRKRWDYMSDQEKRQKYNTEQTRRTKAESKTDYYKGKYDSLKESIQLTKEDHKDMTDIFNNIDSDVTKLFPNDPRKRLLWTIQRDHVQNKRNQWNAEFLDVCLQLWQRSKQGYADLRDSGFLKLPSERLLRYKKNKVNQRPGLHAEVMQWMDDEARQQGVTERGRHGFIVFDEIKIQGSIQLRRVGDQFEIAGLVDLGDFYHSMRSLQTAGDQKAEMATHVCQLAFKGCEGFFFPFAWFPTTEIAPISIFHCHWDSVFYLKQFKFYSRACLCDGGQANRDFILAHFKSSDDAITNHFTINNMYGDSSYAFIMDPPHIKKLRNNLEKSTMTGTARSFKVGGKHILWSHLKESYLHDKTNARAPVTSSKIKDGHFQLTPATRMRNHLAADVFSNDMLELLDNYQEFKKDQKGDLDSMSKTREYLVAGNVFVRTFANTKPIRTMDDPRLVQLDGALQWFLDWNQEVKESVNVTAKERNKSYISDKLHFDLCSMVLGFKSYVHTMTTQFPGTGLVSAHTNQDALENMFVCVRASNGSNTNPTILQYGPSVNGYIHCRSFKVRNGNASRKY</sequence>
<dbReference type="RefSeq" id="XP_019629354.1">
    <property type="nucleotide sequence ID" value="XM_019773795.1"/>
</dbReference>
<evidence type="ECO:0000256" key="1">
    <source>
        <dbReference type="SAM" id="MobiDB-lite"/>
    </source>
</evidence>
<feature type="region of interest" description="Disordered" evidence="1">
    <location>
        <begin position="35"/>
        <end position="81"/>
    </location>
</feature>
<proteinExistence type="predicted"/>
<keyword evidence="3" id="KW-1185">Reference proteome</keyword>
<evidence type="ECO:0000259" key="2">
    <source>
        <dbReference type="Pfam" id="PF21789"/>
    </source>
</evidence>
<feature type="compositionally biased region" description="Basic and acidic residues" evidence="1">
    <location>
        <begin position="58"/>
        <end position="81"/>
    </location>
</feature>
<dbReference type="KEGG" id="bbel:109473763"/>
<dbReference type="OrthoDB" id="6129029at2759"/>
<dbReference type="Pfam" id="PF21789">
    <property type="entry name" value="TNP-like_RNaseH_C"/>
    <property type="match status" value="1"/>
</dbReference>
<evidence type="ECO:0000313" key="4">
    <source>
        <dbReference type="RefSeq" id="XP_019629354.1"/>
    </source>
</evidence>
<feature type="domain" description="Transposable element P transposase-like RNase H C-terminal" evidence="2">
    <location>
        <begin position="569"/>
        <end position="595"/>
    </location>
</feature>
<dbReference type="Proteomes" id="UP000515135">
    <property type="component" value="Unplaced"/>
</dbReference>
<dbReference type="AlphaFoldDB" id="A0A6P4Z607"/>
<dbReference type="GeneID" id="109473763"/>
<dbReference type="InterPro" id="IPR048367">
    <property type="entry name" value="TNP-like_RNaseH_C"/>
</dbReference>
<gene>
    <name evidence="4" type="primary">LOC109473763</name>
</gene>
<organism evidence="3 4">
    <name type="scientific">Branchiostoma belcheri</name>
    <name type="common">Amphioxus</name>
    <dbReference type="NCBI Taxonomy" id="7741"/>
    <lineage>
        <taxon>Eukaryota</taxon>
        <taxon>Metazoa</taxon>
        <taxon>Chordata</taxon>
        <taxon>Cephalochordata</taxon>
        <taxon>Leptocardii</taxon>
        <taxon>Amphioxiformes</taxon>
        <taxon>Branchiostomatidae</taxon>
        <taxon>Branchiostoma</taxon>
    </lineage>
</organism>
<accession>A0A6P4Z607</accession>